<name>A0A373FIV7_COMTE</name>
<comment type="similarity">
    <text evidence="16 18">In the N-terminal section; belongs to the proline dehydrogenase family.</text>
</comment>
<dbReference type="Pfam" id="PF00171">
    <property type="entry name" value="Aldedh"/>
    <property type="match status" value="1"/>
</dbReference>
<keyword evidence="6 18" id="KW-0274">FAD</keyword>
<dbReference type="GO" id="GO:0010133">
    <property type="term" value="P:L-proline catabolic process to L-glutamate"/>
    <property type="evidence" value="ECO:0007669"/>
    <property type="project" value="UniProtKB-UniRule"/>
</dbReference>
<dbReference type="PROSITE" id="PS00070">
    <property type="entry name" value="ALDEHYDE_DEHYDR_CYS"/>
    <property type="match status" value="1"/>
</dbReference>
<comment type="similarity">
    <text evidence="17 18">In the C-terminal section; belongs to the aldehyde dehydrogenase family.</text>
</comment>
<feature type="domain" description="Aldehyde dehydrogenase" evidence="20">
    <location>
        <begin position="591"/>
        <end position="1034"/>
    </location>
</feature>
<dbReference type="Gene3D" id="3.20.20.220">
    <property type="match status" value="1"/>
</dbReference>
<proteinExistence type="inferred from homology"/>
<evidence type="ECO:0000256" key="7">
    <source>
        <dbReference type="ARBA" id="ARBA00023002"/>
    </source>
</evidence>
<dbReference type="GO" id="GO:0009898">
    <property type="term" value="C:cytoplasmic side of plasma membrane"/>
    <property type="evidence" value="ECO:0007669"/>
    <property type="project" value="TreeGrafter"/>
</dbReference>
<keyword evidence="11 18" id="KW-0238">DNA-binding</keyword>
<feature type="domain" description="Proline utilization A proline dehydrogenase N-terminal" evidence="23">
    <location>
        <begin position="34"/>
        <end position="80"/>
    </location>
</feature>
<feature type="active site" evidence="19">
    <location>
        <position position="852"/>
    </location>
</feature>
<keyword evidence="12 18" id="KW-0804">Transcription</keyword>
<evidence type="ECO:0000256" key="12">
    <source>
        <dbReference type="ARBA" id="ARBA00023163"/>
    </source>
</evidence>
<dbReference type="InterPro" id="IPR025703">
    <property type="entry name" value="Bifunct_PutA"/>
</dbReference>
<dbReference type="CDD" id="cd07125">
    <property type="entry name" value="ALDH_PutA-P5CDH"/>
    <property type="match status" value="1"/>
</dbReference>
<dbReference type="Pfam" id="PF01619">
    <property type="entry name" value="Pro_dh"/>
    <property type="match status" value="1"/>
</dbReference>
<dbReference type="OrthoDB" id="6187633at2"/>
<dbReference type="AlphaFoldDB" id="A0A373FIV7"/>
<dbReference type="FunFam" id="3.40.309.10:FF:000005">
    <property type="entry name" value="1-pyrroline-5-carboxylate dehydrogenase 1"/>
    <property type="match status" value="1"/>
</dbReference>
<comment type="function">
    <text evidence="18">Oxidizes proline to glutamate for use as a carbon and nitrogen source.</text>
</comment>
<evidence type="ECO:0000256" key="14">
    <source>
        <dbReference type="ARBA" id="ARBA00048142"/>
    </source>
</evidence>
<evidence type="ECO:0000256" key="9">
    <source>
        <dbReference type="ARBA" id="ARBA00023027"/>
    </source>
</evidence>
<evidence type="ECO:0000256" key="5">
    <source>
        <dbReference type="ARBA" id="ARBA00022630"/>
    </source>
</evidence>
<evidence type="ECO:0000256" key="6">
    <source>
        <dbReference type="ARBA" id="ARBA00022827"/>
    </source>
</evidence>
<dbReference type="InterPro" id="IPR050485">
    <property type="entry name" value="Proline_metab_enzyme"/>
</dbReference>
<dbReference type="InterPro" id="IPR005933">
    <property type="entry name" value="PutA_C"/>
</dbReference>
<dbReference type="Gene3D" id="1.20.5.460">
    <property type="entry name" value="Single helix bin"/>
    <property type="match status" value="1"/>
</dbReference>
<dbReference type="SUPFAM" id="SSF51730">
    <property type="entry name" value="FAD-linked oxidoreductase"/>
    <property type="match status" value="1"/>
</dbReference>
<evidence type="ECO:0000256" key="17">
    <source>
        <dbReference type="ARBA" id="ARBA00060911"/>
    </source>
</evidence>
<dbReference type="EMBL" id="QURR01000016">
    <property type="protein sequence ID" value="RGE44081.1"/>
    <property type="molecule type" value="Genomic_DNA"/>
</dbReference>
<dbReference type="GO" id="GO:0003677">
    <property type="term" value="F:DNA binding"/>
    <property type="evidence" value="ECO:0007669"/>
    <property type="project" value="UniProtKB-KW"/>
</dbReference>
<evidence type="ECO:0000256" key="15">
    <source>
        <dbReference type="ARBA" id="ARBA00048779"/>
    </source>
</evidence>
<dbReference type="GO" id="GO:0003700">
    <property type="term" value="F:DNA-binding transcription factor activity"/>
    <property type="evidence" value="ECO:0007669"/>
    <property type="project" value="InterPro"/>
</dbReference>
<dbReference type="EC" id="1.5.5.2" evidence="18"/>
<comment type="pathway">
    <text evidence="2 18">Amino-acid degradation; L-proline degradation into L-glutamate; L-glutamate from L-proline: step 1/2.</text>
</comment>
<sequence length="1259" mass="134662">MAKCPTRHFPITPEPCTDMPIFTPLPDHTRPADALRQAITAATRIAEPEAVGRLLPAATLPAAQAAQVAAHAQKLVEQLRAQPASAGRQGLVQGLLQEFSLSSQEGVALMCLAEALLRIPDAATRDALIRDKLRGGDWQAHLGKSPSLFVNAAAWGLVMTGKLVDTHSESGLLSALKRMTAKGGEPLVRKGVHIAMRLMGEQFVMGETIEEALKRARELQAKGFRYSYDMLGEAALTADDAQRYMQSYVDAIDAIGKASNGSGIYEGPGISIKLSALHPRYSRAQTQRVMTELLPRVLQLCELARSYQIGINIDAEEADRLELSLDLLEQLAHAPSLAGWNGLGFVIQAYQKRCRYVIDYLVDLARRSDRRLMVRLVKGAYWDSEIKRAQIDGLSDYPVYTRKHHTDVAYIACARKLLAAPDAIYPQFATHNAQTVATIEALASTEAYSTGRYEFQCLHGMGEPLYRHVVEAEDRAARRPCRIYAPVGTHETLLAYLVRRLLENGANSSFVHRIADPNWPISDLIAAPADQTLTEGQNGSKIIGLPHPRIALPGDLLGEQRKNSDGLDLSDEHVLNGLAQSLNATQPAASTSTTNAITNPADHQQILGHVPDASAAQIAQALDAAAQAQSGWNATPVAQRAAALDAAADAYQARMQPLMSLLMREAGKTAANAVSEVREAIDFLRYYAAQMRRQDAAGLLAAGVGPVVCISPWNFPLAIFTGQVAAALAAGNVVLAKPAEQTPLIAIEAVRLLHAAGIPAAVLQLLPGQGETVGTPLVADARVAGVLFTGSTEVARILNRQTAQRLRPDGEPVALVAETGGQNAMIVDSSALVEQAVLDIVSSAFDSAGQRCSALRLLCVQGDCAERVITMLRGAMQELRCGNPAELATDVGPVIDAEAKAGIENHIAKLKAQGLRVHQSPISAELAAQGHFVPPTLIELNNLQSLQREVFGPVLHVLRYQRRALPQLLDGINALGYGLTMGLHTRIDETLEQVSQAAHVGNLYVNRNMVGAVVGVQPFGGEGLSGTGPKAGGPLYLPRLQQAAASPQQLLASVLEQSGSAQASDLPSSAEQSLQQLADWATAQDDTALLNICRSLLAQLPELQAARLLPGPTGERNLYTLAGKPGALCLSQSKAMLLQQLAALLASGSKAFWVNTPVSTHLFASLSAELRGHVTLLPAEQTLADMAQHTAIDTALLECDDAQFLQWAQALAQRPGTIVLPVRCHADQPVRIERLWHERALSHNTAAAGGNAALMTLTP</sequence>
<keyword evidence="4 18" id="KW-0678">Repressor</keyword>
<dbReference type="InterPro" id="IPR015590">
    <property type="entry name" value="Aldehyde_DH_dom"/>
</dbReference>
<dbReference type="NCBIfam" id="NF008869">
    <property type="entry name" value="PRK11904.1"/>
    <property type="match status" value="1"/>
</dbReference>
<dbReference type="InterPro" id="IPR029041">
    <property type="entry name" value="FAD-linked_oxidoreductase-like"/>
</dbReference>
<dbReference type="EC" id="1.2.1.88" evidence="18"/>
<dbReference type="GO" id="GO:0004657">
    <property type="term" value="F:proline dehydrogenase activity"/>
    <property type="evidence" value="ECO:0007669"/>
    <property type="project" value="UniProtKB-UniRule"/>
</dbReference>
<gene>
    <name evidence="24" type="ORF">DZC30_13625</name>
</gene>
<evidence type="ECO:0000259" key="20">
    <source>
        <dbReference type="Pfam" id="PF00171"/>
    </source>
</evidence>
<protein>
    <recommendedName>
        <fullName evidence="18">Bifunctional protein PutA</fullName>
    </recommendedName>
    <domain>
        <recommendedName>
            <fullName evidence="18">Proline dehydrogenase</fullName>
            <ecNumber evidence="18">1.5.5.2</ecNumber>
        </recommendedName>
        <alternativeName>
            <fullName evidence="18">Proline oxidase</fullName>
        </alternativeName>
    </domain>
    <domain>
        <recommendedName>
            <fullName evidence="18">Delta-1-pyrroline-5-carboxylate dehydrogenase</fullName>
            <shortName evidence="18">P5C dehydrogenase</shortName>
            <ecNumber evidence="18">1.2.1.88</ecNumber>
        </recommendedName>
        <alternativeName>
            <fullName evidence="18">L-glutamate gamma-semialdehyde dehydrogenase</fullName>
        </alternativeName>
    </domain>
</protein>
<dbReference type="InterPro" id="IPR016160">
    <property type="entry name" value="Ald_DH_CS_CYS"/>
</dbReference>
<dbReference type="FunFam" id="3.20.20.220:FF:000004">
    <property type="entry name" value="Bifunctional protein PutA"/>
    <property type="match status" value="1"/>
</dbReference>
<keyword evidence="10 18" id="KW-0642">Proline metabolism</keyword>
<evidence type="ECO:0000256" key="10">
    <source>
        <dbReference type="ARBA" id="ARBA00023062"/>
    </source>
</evidence>
<dbReference type="GO" id="GO:0003842">
    <property type="term" value="F:L-glutamate gamma-semialdehyde dehydrogenase activity"/>
    <property type="evidence" value="ECO:0007669"/>
    <property type="project" value="UniProtKB-UniRule"/>
</dbReference>
<feature type="active site" evidence="19">
    <location>
        <position position="818"/>
    </location>
</feature>
<dbReference type="PANTHER" id="PTHR42862:SF1">
    <property type="entry name" value="DELTA-1-PYRROLINE-5-CARBOXYLATE DEHYDROGENASE 2, ISOFORM A-RELATED"/>
    <property type="match status" value="1"/>
</dbReference>
<keyword evidence="25" id="KW-1185">Reference proteome</keyword>
<dbReference type="InterPro" id="IPR002872">
    <property type="entry name" value="Proline_DH_dom"/>
</dbReference>
<dbReference type="InterPro" id="IPR024089">
    <property type="entry name" value="PRODH_PutA_dom_I/II"/>
</dbReference>
<evidence type="ECO:0000256" key="4">
    <source>
        <dbReference type="ARBA" id="ARBA00022491"/>
    </source>
</evidence>
<dbReference type="SUPFAM" id="SSF53720">
    <property type="entry name" value="ALDH-like"/>
    <property type="match status" value="1"/>
</dbReference>
<dbReference type="Proteomes" id="UP000261948">
    <property type="component" value="Unassembled WGS sequence"/>
</dbReference>
<evidence type="ECO:0000313" key="25">
    <source>
        <dbReference type="Proteomes" id="UP000261948"/>
    </source>
</evidence>
<dbReference type="Pfam" id="PF18327">
    <property type="entry name" value="PRODH"/>
    <property type="match status" value="1"/>
</dbReference>
<dbReference type="InterPro" id="IPR016161">
    <property type="entry name" value="Ald_DH/histidinol_DH"/>
</dbReference>
<reference evidence="24 25" key="1">
    <citation type="submission" date="2018-08" db="EMBL/GenBank/DDBJ databases">
        <title>Comamonas testosteroni strain SWCO2.</title>
        <authorList>
            <person name="Jiang N."/>
            <person name="Zhang X.Z."/>
        </authorList>
    </citation>
    <scope>NUCLEOTIDE SEQUENCE [LARGE SCALE GENOMIC DNA]</scope>
    <source>
        <strain evidence="24 25">SWCO2</strain>
    </source>
</reference>
<evidence type="ECO:0000259" key="21">
    <source>
        <dbReference type="Pfam" id="PF01619"/>
    </source>
</evidence>
<comment type="caution">
    <text evidence="24">The sequence shown here is derived from an EMBL/GenBank/DDBJ whole genome shotgun (WGS) entry which is preliminary data.</text>
</comment>
<evidence type="ECO:0000256" key="19">
    <source>
        <dbReference type="PIRSR" id="PIRSR000197-1"/>
    </source>
</evidence>
<organism evidence="24 25">
    <name type="scientific">Comamonas testosteroni</name>
    <name type="common">Pseudomonas testosteroni</name>
    <dbReference type="NCBI Taxonomy" id="285"/>
    <lineage>
        <taxon>Bacteria</taxon>
        <taxon>Pseudomonadati</taxon>
        <taxon>Pseudomonadota</taxon>
        <taxon>Betaproteobacteria</taxon>
        <taxon>Burkholderiales</taxon>
        <taxon>Comamonadaceae</taxon>
        <taxon>Comamonas</taxon>
    </lineage>
</organism>
<keyword evidence="7 18" id="KW-0560">Oxidoreductase</keyword>
<comment type="cofactor">
    <cofactor evidence="1 18">
        <name>FAD</name>
        <dbReference type="ChEBI" id="CHEBI:57692"/>
    </cofactor>
</comment>
<dbReference type="Gene3D" id="3.40.605.10">
    <property type="entry name" value="Aldehyde Dehydrogenase, Chain A, domain 1"/>
    <property type="match status" value="1"/>
</dbReference>
<comment type="catalytic activity">
    <reaction evidence="14 18">
        <text>L-glutamate 5-semialdehyde + NAD(+) + H2O = L-glutamate + NADH + 2 H(+)</text>
        <dbReference type="Rhea" id="RHEA:30235"/>
        <dbReference type="ChEBI" id="CHEBI:15377"/>
        <dbReference type="ChEBI" id="CHEBI:15378"/>
        <dbReference type="ChEBI" id="CHEBI:29985"/>
        <dbReference type="ChEBI" id="CHEBI:57540"/>
        <dbReference type="ChEBI" id="CHEBI:57945"/>
        <dbReference type="ChEBI" id="CHEBI:58066"/>
        <dbReference type="EC" id="1.2.1.88"/>
    </reaction>
</comment>
<dbReference type="Gene3D" id="3.40.309.10">
    <property type="entry name" value="Aldehyde Dehydrogenase, Chain A, domain 2"/>
    <property type="match status" value="1"/>
</dbReference>
<dbReference type="UniPathway" id="UPA00261">
    <property type="reaction ID" value="UER00373"/>
</dbReference>
<dbReference type="PANTHER" id="PTHR42862">
    <property type="entry name" value="DELTA-1-PYRROLINE-5-CARBOXYLATE DEHYDROGENASE 1, ISOFORM A-RELATED"/>
    <property type="match status" value="1"/>
</dbReference>
<dbReference type="InterPro" id="IPR016162">
    <property type="entry name" value="Ald_DH_N"/>
</dbReference>
<keyword evidence="9 18" id="KW-0520">NAD</keyword>
<dbReference type="InterPro" id="IPR041349">
    <property type="entry name" value="PRODH"/>
</dbReference>
<feature type="domain" description="Proline dehydrogenase PutA" evidence="22">
    <location>
        <begin position="92"/>
        <end position="203"/>
    </location>
</feature>
<evidence type="ECO:0000256" key="8">
    <source>
        <dbReference type="ARBA" id="ARBA00023015"/>
    </source>
</evidence>
<dbReference type="Pfam" id="PF14850">
    <property type="entry name" value="Pro_dh-DNA_bdg"/>
    <property type="match status" value="1"/>
</dbReference>
<dbReference type="Gene3D" id="1.20.5.550">
    <property type="entry name" value="Single Helix bin"/>
    <property type="match status" value="1"/>
</dbReference>
<comment type="catalytic activity">
    <reaction evidence="15 18">
        <text>L-proline + a quinone = (S)-1-pyrroline-5-carboxylate + a quinol + H(+)</text>
        <dbReference type="Rhea" id="RHEA:23784"/>
        <dbReference type="ChEBI" id="CHEBI:15378"/>
        <dbReference type="ChEBI" id="CHEBI:17388"/>
        <dbReference type="ChEBI" id="CHEBI:24646"/>
        <dbReference type="ChEBI" id="CHEBI:60039"/>
        <dbReference type="ChEBI" id="CHEBI:132124"/>
        <dbReference type="EC" id="1.5.5.2"/>
    </reaction>
</comment>
<dbReference type="InterPro" id="IPR016163">
    <property type="entry name" value="Ald_DH_C"/>
</dbReference>
<evidence type="ECO:0000256" key="16">
    <source>
        <dbReference type="ARBA" id="ARBA00060889"/>
    </source>
</evidence>
<accession>A0A373FIV7</accession>
<keyword evidence="8 18" id="KW-0805">Transcription regulation</keyword>
<evidence type="ECO:0000256" key="2">
    <source>
        <dbReference type="ARBA" id="ARBA00004739"/>
    </source>
</evidence>
<evidence type="ECO:0000256" key="11">
    <source>
        <dbReference type="ARBA" id="ARBA00023125"/>
    </source>
</evidence>
<evidence type="ECO:0000256" key="13">
    <source>
        <dbReference type="ARBA" id="ARBA00023268"/>
    </source>
</evidence>
<keyword evidence="5 18" id="KW-0285">Flavoprotein</keyword>
<evidence type="ECO:0000259" key="23">
    <source>
        <dbReference type="Pfam" id="PF18327"/>
    </source>
</evidence>
<evidence type="ECO:0000313" key="24">
    <source>
        <dbReference type="EMBL" id="RGE44081.1"/>
    </source>
</evidence>
<dbReference type="NCBIfam" id="NF008772">
    <property type="entry name" value="PRK11809.1"/>
    <property type="match status" value="1"/>
</dbReference>
<dbReference type="InterPro" id="IPR024082">
    <property type="entry name" value="PRODH_PutA_dom_II"/>
</dbReference>
<keyword evidence="13" id="KW-0511">Multifunctional enzyme</keyword>
<dbReference type="FunFam" id="1.20.5.460:FF:000001">
    <property type="entry name" value="Bifunctional protein PutA"/>
    <property type="match status" value="1"/>
</dbReference>
<dbReference type="NCBIfam" id="TIGR01238">
    <property type="entry name" value="D1pyr5carbox3"/>
    <property type="match status" value="1"/>
</dbReference>
<evidence type="ECO:0000256" key="3">
    <source>
        <dbReference type="ARBA" id="ARBA00004786"/>
    </source>
</evidence>
<dbReference type="PIRSF" id="PIRSF000197">
    <property type="entry name" value="Bifunct_PutA"/>
    <property type="match status" value="1"/>
</dbReference>
<evidence type="ECO:0000256" key="18">
    <source>
        <dbReference type="PIRNR" id="PIRNR000197"/>
    </source>
</evidence>
<feature type="domain" description="Proline dehydrogenase" evidence="21">
    <location>
        <begin position="212"/>
        <end position="513"/>
    </location>
</feature>
<dbReference type="SUPFAM" id="SSF81935">
    <property type="entry name" value="N-terminal domain of bifunctional PutA protein"/>
    <property type="match status" value="1"/>
</dbReference>
<comment type="pathway">
    <text evidence="3 18">Amino-acid degradation; L-proline degradation into L-glutamate; L-glutamate from L-proline: step 2/2.</text>
</comment>
<evidence type="ECO:0000259" key="22">
    <source>
        <dbReference type="Pfam" id="PF14850"/>
    </source>
</evidence>
<dbReference type="InterPro" id="IPR024090">
    <property type="entry name" value="PRODH_PutA_dom_I"/>
</dbReference>
<evidence type="ECO:0000256" key="1">
    <source>
        <dbReference type="ARBA" id="ARBA00001974"/>
    </source>
</evidence>